<comment type="caution">
    <text evidence="1">The sequence shown here is derived from an EMBL/GenBank/DDBJ whole genome shotgun (WGS) entry which is preliminary data.</text>
</comment>
<keyword evidence="2" id="KW-1185">Reference proteome</keyword>
<gene>
    <name evidence="1" type="ORF">BJ554DRAFT_210</name>
</gene>
<evidence type="ECO:0000313" key="2">
    <source>
        <dbReference type="Proteomes" id="UP000673691"/>
    </source>
</evidence>
<evidence type="ECO:0000313" key="1">
    <source>
        <dbReference type="EMBL" id="KAG5459387.1"/>
    </source>
</evidence>
<dbReference type="AlphaFoldDB" id="A0A8H7ZU46"/>
<dbReference type="Proteomes" id="UP000673691">
    <property type="component" value="Unassembled WGS sequence"/>
</dbReference>
<reference evidence="1 2" key="1">
    <citation type="journal article" name="Sci. Rep.">
        <title>Genome-scale phylogenetic analyses confirm Olpidium as the closest living zoosporic fungus to the non-flagellated, terrestrial fungi.</title>
        <authorList>
            <person name="Chang Y."/>
            <person name="Rochon D."/>
            <person name="Sekimoto S."/>
            <person name="Wang Y."/>
            <person name="Chovatia M."/>
            <person name="Sandor L."/>
            <person name="Salamov A."/>
            <person name="Grigoriev I.V."/>
            <person name="Stajich J.E."/>
            <person name="Spatafora J.W."/>
        </authorList>
    </citation>
    <scope>NUCLEOTIDE SEQUENCE [LARGE SCALE GENOMIC DNA]</scope>
    <source>
        <strain evidence="1">S191</strain>
    </source>
</reference>
<dbReference type="EMBL" id="JAEFCI010006916">
    <property type="protein sequence ID" value="KAG5459387.1"/>
    <property type="molecule type" value="Genomic_DNA"/>
</dbReference>
<proteinExistence type="predicted"/>
<accession>A0A8H7ZU46</accession>
<protein>
    <submittedName>
        <fullName evidence="1">Uncharacterized protein</fullName>
    </submittedName>
</protein>
<sequence length="35" mass="4226">MRLLLQRSLRSCPKYYRQHFSCSDSALCWESLAIY</sequence>
<name>A0A8H7ZU46_9FUNG</name>
<organism evidence="1 2">
    <name type="scientific">Olpidium bornovanus</name>
    <dbReference type="NCBI Taxonomy" id="278681"/>
    <lineage>
        <taxon>Eukaryota</taxon>
        <taxon>Fungi</taxon>
        <taxon>Fungi incertae sedis</taxon>
        <taxon>Olpidiomycota</taxon>
        <taxon>Olpidiomycotina</taxon>
        <taxon>Olpidiomycetes</taxon>
        <taxon>Olpidiales</taxon>
        <taxon>Olpidiaceae</taxon>
        <taxon>Olpidium</taxon>
    </lineage>
</organism>